<keyword evidence="4" id="KW-1185">Reference proteome</keyword>
<evidence type="ECO:0000256" key="1">
    <source>
        <dbReference type="SAM" id="Coils"/>
    </source>
</evidence>
<dbReference type="Proteomes" id="UP001465976">
    <property type="component" value="Unassembled WGS sequence"/>
</dbReference>
<organism evidence="3 4">
    <name type="scientific">Marasmius crinis-equi</name>
    <dbReference type="NCBI Taxonomy" id="585013"/>
    <lineage>
        <taxon>Eukaryota</taxon>
        <taxon>Fungi</taxon>
        <taxon>Dikarya</taxon>
        <taxon>Basidiomycota</taxon>
        <taxon>Agaricomycotina</taxon>
        <taxon>Agaricomycetes</taxon>
        <taxon>Agaricomycetidae</taxon>
        <taxon>Agaricales</taxon>
        <taxon>Marasmiineae</taxon>
        <taxon>Marasmiaceae</taxon>
        <taxon>Marasmius</taxon>
    </lineage>
</organism>
<evidence type="ECO:0000256" key="2">
    <source>
        <dbReference type="SAM" id="MobiDB-lite"/>
    </source>
</evidence>
<name>A0ABR3FK73_9AGAR</name>
<proteinExistence type="predicted"/>
<evidence type="ECO:0000313" key="3">
    <source>
        <dbReference type="EMBL" id="KAL0575789.1"/>
    </source>
</evidence>
<feature type="region of interest" description="Disordered" evidence="2">
    <location>
        <begin position="99"/>
        <end position="132"/>
    </location>
</feature>
<protein>
    <recommendedName>
        <fullName evidence="5">Transcription activator GCR1-like domain-containing protein</fullName>
    </recommendedName>
</protein>
<feature type="coiled-coil region" evidence="1">
    <location>
        <begin position="13"/>
        <end position="58"/>
    </location>
</feature>
<evidence type="ECO:0008006" key="5">
    <source>
        <dbReference type="Google" id="ProtNLM"/>
    </source>
</evidence>
<gene>
    <name evidence="3" type="ORF">V5O48_006187</name>
</gene>
<reference evidence="3 4" key="1">
    <citation type="submission" date="2024-02" db="EMBL/GenBank/DDBJ databases">
        <title>A draft genome for the cacao thread blight pathogen Marasmius crinis-equi.</title>
        <authorList>
            <person name="Cohen S.P."/>
            <person name="Baruah I.K."/>
            <person name="Amoako-Attah I."/>
            <person name="Bukari Y."/>
            <person name="Meinhardt L.W."/>
            <person name="Bailey B.A."/>
        </authorList>
    </citation>
    <scope>NUCLEOTIDE SEQUENCE [LARGE SCALE GENOMIC DNA]</scope>
    <source>
        <strain evidence="3 4">GH-76</strain>
    </source>
</reference>
<comment type="caution">
    <text evidence="3">The sequence shown here is derived from an EMBL/GenBank/DDBJ whole genome shotgun (WGS) entry which is preliminary data.</text>
</comment>
<accession>A0ABR3FK73</accession>
<evidence type="ECO:0000313" key="4">
    <source>
        <dbReference type="Proteomes" id="UP001465976"/>
    </source>
</evidence>
<sequence>MAIAKKDQISESLSSMREALNSAMSSIDAFEEQYRLTIDKLVENREQADQCLGRLKEQLEKSVVTSQALISHYTDNKGEAQAQTNMLFALWNTPSRPEFGDGTAGSLHRDASVPTWHDSPEYQPTEEENDEDEVFDRLFPSFHKDGLKMCVESAPNIIGGGGGGDERQGPGQGYTRWDDLIQDTSARTVHRGIYQHGCGEELLSGSTRSEEQHYIPTIPGNISQDQAWEQVIRDWEQADPSRGLVCALKDWEKKWHRDRSKSTLYGSRKKIALEFIEVFERDKTRFCEMYPEHQRGVTALYGAILARQKAEGRVKARKSRKIRT</sequence>
<keyword evidence="1" id="KW-0175">Coiled coil</keyword>
<dbReference type="EMBL" id="JBAHYK010000274">
    <property type="protein sequence ID" value="KAL0575789.1"/>
    <property type="molecule type" value="Genomic_DNA"/>
</dbReference>